<dbReference type="FunFam" id="3.40.50.300:FF:000289">
    <property type="entry name" value="ABC transporter G family member 31"/>
    <property type="match status" value="1"/>
</dbReference>
<feature type="transmembrane region" description="Helical" evidence="8">
    <location>
        <begin position="1202"/>
        <end position="1221"/>
    </location>
</feature>
<dbReference type="FunFam" id="3.40.50.300:FF:000528">
    <property type="entry name" value="ABC transporter G family member 31"/>
    <property type="match status" value="1"/>
</dbReference>
<keyword evidence="7 8" id="KW-0472">Membrane</keyword>
<feature type="transmembrane region" description="Helical" evidence="8">
    <location>
        <begin position="1333"/>
        <end position="1355"/>
    </location>
</feature>
<dbReference type="eggNOG" id="KOG0065">
    <property type="taxonomic scope" value="Eukaryota"/>
</dbReference>
<feature type="transmembrane region" description="Helical" evidence="8">
    <location>
        <begin position="554"/>
        <end position="575"/>
    </location>
</feature>
<evidence type="ECO:0000256" key="5">
    <source>
        <dbReference type="ARBA" id="ARBA00022840"/>
    </source>
</evidence>
<feature type="transmembrane region" description="Helical" evidence="8">
    <location>
        <begin position="587"/>
        <end position="604"/>
    </location>
</feature>
<dbReference type="CDD" id="cd03232">
    <property type="entry name" value="ABCG_PDR_domain2"/>
    <property type="match status" value="1"/>
</dbReference>
<dbReference type="GO" id="GO:0140359">
    <property type="term" value="F:ABC-type transporter activity"/>
    <property type="evidence" value="ECO:0007669"/>
    <property type="project" value="InterPro"/>
</dbReference>
<keyword evidence="2" id="KW-0813">Transport</keyword>
<feature type="domain" description="ABC transporter" evidence="9">
    <location>
        <begin position="83"/>
        <end position="349"/>
    </location>
</feature>
<organism evidence="10 11">
    <name type="scientific">Phytophthora ramorum</name>
    <name type="common">Sudden oak death agent</name>
    <dbReference type="NCBI Taxonomy" id="164328"/>
    <lineage>
        <taxon>Eukaryota</taxon>
        <taxon>Sar</taxon>
        <taxon>Stramenopiles</taxon>
        <taxon>Oomycota</taxon>
        <taxon>Peronosporomycetes</taxon>
        <taxon>Peronosporales</taxon>
        <taxon>Peronosporaceae</taxon>
        <taxon>Phytophthora</taxon>
    </lineage>
</organism>
<dbReference type="InterPro" id="IPR013525">
    <property type="entry name" value="ABC2_TM"/>
</dbReference>
<keyword evidence="4" id="KW-0547">Nucleotide-binding</keyword>
<evidence type="ECO:0000256" key="7">
    <source>
        <dbReference type="ARBA" id="ARBA00023136"/>
    </source>
</evidence>
<dbReference type="InterPro" id="IPR010929">
    <property type="entry name" value="PDR_CDR_ABC"/>
</dbReference>
<dbReference type="Proteomes" id="UP000005238">
    <property type="component" value="Unassembled WGS sequence"/>
</dbReference>
<evidence type="ECO:0000256" key="6">
    <source>
        <dbReference type="ARBA" id="ARBA00022989"/>
    </source>
</evidence>
<keyword evidence="5" id="KW-0067">ATP-binding</keyword>
<evidence type="ECO:0000256" key="3">
    <source>
        <dbReference type="ARBA" id="ARBA00022692"/>
    </source>
</evidence>
<feature type="transmembrane region" description="Helical" evidence="8">
    <location>
        <begin position="672"/>
        <end position="695"/>
    </location>
</feature>
<dbReference type="OMA" id="NTQQGFQ"/>
<dbReference type="PROSITE" id="PS50893">
    <property type="entry name" value="ABC_TRANSPORTER_2"/>
    <property type="match status" value="2"/>
</dbReference>
<feature type="transmembrane region" description="Helical" evidence="8">
    <location>
        <begin position="1170"/>
        <end position="1196"/>
    </location>
</feature>
<dbReference type="GO" id="GO:0016887">
    <property type="term" value="F:ATP hydrolysis activity"/>
    <property type="evidence" value="ECO:0007669"/>
    <property type="project" value="InterPro"/>
</dbReference>
<dbReference type="HOGENOM" id="CLU_000604_35_6_1"/>
<feature type="transmembrane region" description="Helical" evidence="8">
    <location>
        <begin position="1098"/>
        <end position="1118"/>
    </location>
</feature>
<dbReference type="Pfam" id="PF01061">
    <property type="entry name" value="ABC2_membrane"/>
    <property type="match status" value="2"/>
</dbReference>
<keyword evidence="6 8" id="KW-1133">Transmembrane helix</keyword>
<dbReference type="GO" id="GO:0005524">
    <property type="term" value="F:ATP binding"/>
    <property type="evidence" value="ECO:0007669"/>
    <property type="project" value="UniProtKB-KW"/>
</dbReference>
<evidence type="ECO:0000256" key="2">
    <source>
        <dbReference type="ARBA" id="ARBA00022448"/>
    </source>
</evidence>
<evidence type="ECO:0000313" key="10">
    <source>
        <dbReference type="EnsemblProtists" id="Phyra73801"/>
    </source>
</evidence>
<dbReference type="InterPro" id="IPR034003">
    <property type="entry name" value="ABCG_PDR_2"/>
</dbReference>
<proteinExistence type="predicted"/>
<keyword evidence="11" id="KW-1185">Reference proteome</keyword>
<dbReference type="InParanoid" id="H3GDX6"/>
<protein>
    <recommendedName>
        <fullName evidence="9">ABC transporter domain-containing protein</fullName>
    </recommendedName>
</protein>
<dbReference type="InterPro" id="IPR003439">
    <property type="entry name" value="ABC_transporter-like_ATP-bd"/>
</dbReference>
<dbReference type="SMART" id="SM00382">
    <property type="entry name" value="AAA"/>
    <property type="match status" value="2"/>
</dbReference>
<evidence type="ECO:0000313" key="11">
    <source>
        <dbReference type="Proteomes" id="UP000005238"/>
    </source>
</evidence>
<evidence type="ECO:0000256" key="8">
    <source>
        <dbReference type="SAM" id="Phobius"/>
    </source>
</evidence>
<dbReference type="Pfam" id="PF00005">
    <property type="entry name" value="ABC_tran"/>
    <property type="match status" value="2"/>
</dbReference>
<evidence type="ECO:0000259" key="9">
    <source>
        <dbReference type="PROSITE" id="PS50893"/>
    </source>
</evidence>
<evidence type="ECO:0000256" key="4">
    <source>
        <dbReference type="ARBA" id="ARBA00022741"/>
    </source>
</evidence>
<comment type="subcellular location">
    <subcellularLocation>
        <location evidence="1">Membrane</location>
        <topology evidence="1">Multi-pass membrane protein</topology>
    </subcellularLocation>
</comment>
<dbReference type="GO" id="GO:0016020">
    <property type="term" value="C:membrane"/>
    <property type="evidence" value="ECO:0007669"/>
    <property type="project" value="UniProtKB-SubCell"/>
</dbReference>
<keyword evidence="3 8" id="KW-0812">Transmembrane</keyword>
<feature type="domain" description="ABC transporter" evidence="9">
    <location>
        <begin position="759"/>
        <end position="1001"/>
    </location>
</feature>
<sequence length="1363" mass="150491">MAPPTPSNTEEITYDSGETLMALGAAKLHERVAARIQAALGGPLPQVEVRFQNVSITANIAVKDELQLQTELPTILNVIKQSARQMSAKRHVATKNILRNVSGVLKPGTMTLVLGQPGSGKSSLMKLLSGRFPAGKNVDVRGDVTYNGTPRDTLIKRLPQLVAYVPQADTHLPTLTVRETLEFAHSCNGVGPSERDEKHLVRGTPEDNQAALDTVRAMFKHHPDVVIRQLGLENCKNTVVGDGMLRGVSGGERKRVTTGEMAFGNKFVLMMDEISTGLDSAATFDIISTQRSLAKALHKTVVISLLQPSPEVYELFDDVLLLNDGYVMYHGARAEALSYFEDMGFQCPLNRDVADFLMDLGTDKQRQYENGPVPIYTNQFADAFENSAIHRRMLDDLRTPLSTKLIEDNKTHIEHTPEFQQSFVAGTAAVVSRELKVLVQDLAAVKSRAFMALVLGLIYGSAFYQFDELNSQVVMGLAYTAVDTLAVAKSAMIPTVLATRDVIYKQRGANFYRTSSFVIASSAKQIPIILMETLLFGSLVYWMCGFVASAQSYIMYQIVLFLVNMAYAAWFFFIASVCPNINVANPVALLSLLLLATFSGFLITKDTIPVYLSWIYWISPHAWGIHAVAVNQYRASSFDTCVYDGIDYCAEYGMQMGEYMLSVYGVPTDKYWLWYGLVFLAAAYVFFMTLSCLVLEYWRYETPDSVSLDAGNADDKTTASLRDNYALVVTPTSASARDEDHVVVSVTRPADKNFVPVTLAFKDLWYSVPDPTNKKATIDLLKGVSGFALPGTITALMGSSGAGKTTLMDVIAGRKTGGQIRGDILLNGHPATELAIRRATGYCEQMDIHSDASTFREALTFSAFLRQGGDVSDSQKYESVNECLELLDLHPIADQIIRGSSTEQMKRLTIGVELAAQPSVLFLDEPTSGLDARSAKLIMDGVRKVADTGRTIVCTIHQPSGVVFSVFDSLLLLKRGGEMVFFGDLGVKSSNLVSYFESIDGVAKLEQGYNPATWMLEVVGAGVGNDSSAKHDFVSLFKSSEKYRELEANLGREGVTRPSPSIPALVFDKKRAVSNLTQAQFLIKRFFDMYWRTASYNLTRFLISIMLGLVFGIAYVTAEYSSYQGINSGLGMVFMTQSYMTFIVFSSVVPISIQERASFYRERNAETYNAFWYFVAATLVEIPYCFVESLLFMIFYYPMVGFTGGVAFFSYWVNLTGLVVLQAYFGQLLAYVSPNLEVASVFVILVNYVWITFTGFNPPVASIPQDYQWLYHLTPHKYTFASLIAIVFGDCPSGGDSSKLGCQQMTGAPPTLGTNITVAEYLDEIFSAKHSGIWSNFAIVLLWIACLRVVSLLALRCVNHQKR</sequence>
<feature type="transmembrane region" description="Helical" evidence="8">
    <location>
        <begin position="1228"/>
        <end position="1251"/>
    </location>
</feature>
<name>H3GDX6_PHYRM</name>
<reference evidence="10" key="2">
    <citation type="submission" date="2015-06" db="UniProtKB">
        <authorList>
            <consortium name="EnsemblProtists"/>
        </authorList>
    </citation>
    <scope>IDENTIFICATION</scope>
    <source>
        <strain evidence="10">Pr102</strain>
    </source>
</reference>
<feature type="transmembrane region" description="Helical" evidence="8">
    <location>
        <begin position="1130"/>
        <end position="1149"/>
    </location>
</feature>
<dbReference type="Pfam" id="PF06422">
    <property type="entry name" value="PDR_CDR"/>
    <property type="match status" value="1"/>
</dbReference>
<dbReference type="InterPro" id="IPR003593">
    <property type="entry name" value="AAA+_ATPase"/>
</dbReference>
<dbReference type="VEuPathDB" id="FungiDB:KRP22_1190"/>
<dbReference type="PANTHER" id="PTHR19241">
    <property type="entry name" value="ATP-BINDING CASSETTE TRANSPORTER"/>
    <property type="match status" value="1"/>
</dbReference>
<dbReference type="InterPro" id="IPR027417">
    <property type="entry name" value="P-loop_NTPase"/>
</dbReference>
<dbReference type="Gene3D" id="3.40.50.300">
    <property type="entry name" value="P-loop containing nucleotide triphosphate hydrolases"/>
    <property type="match status" value="2"/>
</dbReference>
<dbReference type="EMBL" id="DS566002">
    <property type="status" value="NOT_ANNOTATED_CDS"/>
    <property type="molecule type" value="Genomic_DNA"/>
</dbReference>
<dbReference type="VEuPathDB" id="FungiDB:KRP23_1447"/>
<accession>H3GDX6</accession>
<feature type="transmembrane region" description="Helical" evidence="8">
    <location>
        <begin position="528"/>
        <end position="548"/>
    </location>
</feature>
<reference evidence="11" key="1">
    <citation type="journal article" date="2006" name="Science">
        <title>Phytophthora genome sequences uncover evolutionary origins and mechanisms of pathogenesis.</title>
        <authorList>
            <person name="Tyler B.M."/>
            <person name="Tripathy S."/>
            <person name="Zhang X."/>
            <person name="Dehal P."/>
            <person name="Jiang R.H."/>
            <person name="Aerts A."/>
            <person name="Arredondo F.D."/>
            <person name="Baxter L."/>
            <person name="Bensasson D."/>
            <person name="Beynon J.L."/>
            <person name="Chapman J."/>
            <person name="Damasceno C.M."/>
            <person name="Dorrance A.E."/>
            <person name="Dou D."/>
            <person name="Dickerman A.W."/>
            <person name="Dubchak I.L."/>
            <person name="Garbelotto M."/>
            <person name="Gijzen M."/>
            <person name="Gordon S.G."/>
            <person name="Govers F."/>
            <person name="Grunwald N.J."/>
            <person name="Huang W."/>
            <person name="Ivors K.L."/>
            <person name="Jones R.W."/>
            <person name="Kamoun S."/>
            <person name="Krampis K."/>
            <person name="Lamour K.H."/>
            <person name="Lee M.K."/>
            <person name="McDonald W.H."/>
            <person name="Medina M."/>
            <person name="Meijer H.J."/>
            <person name="Nordberg E.K."/>
            <person name="Maclean D.J."/>
            <person name="Ospina-Giraldo M.D."/>
            <person name="Morris P.F."/>
            <person name="Phuntumart V."/>
            <person name="Putnam N.H."/>
            <person name="Rash S."/>
            <person name="Rose J.K."/>
            <person name="Sakihama Y."/>
            <person name="Salamov A.A."/>
            <person name="Savidor A."/>
            <person name="Scheuring C.F."/>
            <person name="Smith B.M."/>
            <person name="Sobral B.W."/>
            <person name="Terry A."/>
            <person name="Torto-Alalibo T.A."/>
            <person name="Win J."/>
            <person name="Xu Z."/>
            <person name="Zhang H."/>
            <person name="Grigoriev I.V."/>
            <person name="Rokhsar D.S."/>
            <person name="Boore J.L."/>
        </authorList>
    </citation>
    <scope>NUCLEOTIDE SEQUENCE [LARGE SCALE GENOMIC DNA]</scope>
    <source>
        <strain evidence="11">Pr102</strain>
    </source>
</reference>
<dbReference type="EnsemblProtists" id="Phyra73801">
    <property type="protein sequence ID" value="Phyra73801"/>
    <property type="gene ID" value="Phyra73801"/>
</dbReference>
<evidence type="ECO:0000256" key="1">
    <source>
        <dbReference type="ARBA" id="ARBA00004141"/>
    </source>
</evidence>
<dbReference type="SUPFAM" id="SSF52540">
    <property type="entry name" value="P-loop containing nucleoside triphosphate hydrolases"/>
    <property type="match status" value="2"/>
</dbReference>